<dbReference type="Pfam" id="PF13445">
    <property type="entry name" value="zf-RING_UBOX"/>
    <property type="match status" value="1"/>
</dbReference>
<dbReference type="Gene3D" id="3.30.160.60">
    <property type="entry name" value="Classic Zinc Finger"/>
    <property type="match status" value="1"/>
</dbReference>
<dbReference type="InterPro" id="IPR027370">
    <property type="entry name" value="Znf-RING_euk"/>
</dbReference>
<dbReference type="Proteomes" id="UP000265040">
    <property type="component" value="Chromosome 5"/>
</dbReference>
<dbReference type="InterPro" id="IPR058030">
    <property type="entry name" value="TRIM8/14/16/25/29/45/65_CC"/>
</dbReference>
<dbReference type="PROSITE" id="PS00518">
    <property type="entry name" value="ZF_RING_1"/>
    <property type="match status" value="1"/>
</dbReference>
<keyword evidence="3" id="KW-0862">Zinc</keyword>
<evidence type="ECO:0000256" key="5">
    <source>
        <dbReference type="SAM" id="Coils"/>
    </source>
</evidence>
<reference evidence="7" key="3">
    <citation type="submission" date="2025-09" db="UniProtKB">
        <authorList>
            <consortium name="Ensembl"/>
        </authorList>
    </citation>
    <scope>IDENTIFICATION</scope>
</reference>
<dbReference type="GO" id="GO:0008270">
    <property type="term" value="F:zinc ion binding"/>
    <property type="evidence" value="ECO:0007669"/>
    <property type="project" value="UniProtKB-KW"/>
</dbReference>
<dbReference type="AlphaFoldDB" id="A0AAQ6IC77"/>
<dbReference type="InterPro" id="IPR017907">
    <property type="entry name" value="Znf_RING_CS"/>
</dbReference>
<dbReference type="InterPro" id="IPR013083">
    <property type="entry name" value="Znf_RING/FYVE/PHD"/>
</dbReference>
<proteinExistence type="predicted"/>
<evidence type="ECO:0000259" key="6">
    <source>
        <dbReference type="PROSITE" id="PS50089"/>
    </source>
</evidence>
<evidence type="ECO:0000313" key="8">
    <source>
        <dbReference type="Proteomes" id="UP000265040"/>
    </source>
</evidence>
<dbReference type="PANTHER" id="PTHR25465">
    <property type="entry name" value="B-BOX DOMAIN CONTAINING"/>
    <property type="match status" value="1"/>
</dbReference>
<feature type="domain" description="RING-type" evidence="6">
    <location>
        <begin position="15"/>
        <end position="54"/>
    </location>
</feature>
<dbReference type="Ensembl" id="ENSATET00000073965.1">
    <property type="protein sequence ID" value="ENSATEP00000072146.1"/>
    <property type="gene ID" value="ENSATEG00000033356.1"/>
</dbReference>
<dbReference type="PANTHER" id="PTHR25465:SF31">
    <property type="entry name" value="RING-TYPE DOMAIN-CONTAINING PROTEIN"/>
    <property type="match status" value="1"/>
</dbReference>
<dbReference type="InterPro" id="IPR000315">
    <property type="entry name" value="Znf_B-box"/>
</dbReference>
<dbReference type="Pfam" id="PF00643">
    <property type="entry name" value="zf-B_box"/>
    <property type="match status" value="1"/>
</dbReference>
<dbReference type="SUPFAM" id="SSF57845">
    <property type="entry name" value="B-box zinc-binding domain"/>
    <property type="match status" value="1"/>
</dbReference>
<dbReference type="SUPFAM" id="SSF57850">
    <property type="entry name" value="RING/U-box"/>
    <property type="match status" value="1"/>
</dbReference>
<evidence type="ECO:0000256" key="1">
    <source>
        <dbReference type="ARBA" id="ARBA00022723"/>
    </source>
</evidence>
<feature type="coiled-coil region" evidence="5">
    <location>
        <begin position="208"/>
        <end position="235"/>
    </location>
</feature>
<dbReference type="PROSITE" id="PS50089">
    <property type="entry name" value="ZF_RING_2"/>
    <property type="match status" value="1"/>
</dbReference>
<keyword evidence="5" id="KW-0175">Coiled coil</keyword>
<sequence>MAELCVPVSFNDLRCRICRKVFWAPTTLLCGHNFCTQCIHNCWERDRRIRCPECGCMFPYRPQLIENTTLTELVRLMKKVADSRKTPDITFCKRHNNPLDIYCYTDDMILCEEVGVLTEHLDHTIGFVEQERKIKQEELKNMQMKSKQMLQQQEKKREKLQEIHKQIQEEAGQTKDHCEIMVASAIDSLQRYYLSVRERVEAQEQAVTAQVQANLMTLTTKMEEMKKREAELDRLAHTKSDVIFLKEWRPLQLLCENSYLQSLHEVSEDPLLPLKSTKRSVEQLGKKLEEFCDKELTSVFPADFSGVNSAQLEQGVEPTTRVVGSTVSAVCMQHYSGSHYSS</sequence>
<evidence type="ECO:0000256" key="4">
    <source>
        <dbReference type="PROSITE-ProRule" id="PRU00175"/>
    </source>
</evidence>
<dbReference type="Pfam" id="PF25600">
    <property type="entry name" value="TRIM_CC"/>
    <property type="match status" value="1"/>
</dbReference>
<dbReference type="SMART" id="SM00184">
    <property type="entry name" value="RING"/>
    <property type="match status" value="1"/>
</dbReference>
<keyword evidence="2 4" id="KW-0863">Zinc-finger</keyword>
<accession>A0AAQ6IC77</accession>
<evidence type="ECO:0000256" key="2">
    <source>
        <dbReference type="ARBA" id="ARBA00022771"/>
    </source>
</evidence>
<name>A0AAQ6IC77_ANATE</name>
<protein>
    <recommendedName>
        <fullName evidence="6">RING-type domain-containing protein</fullName>
    </recommendedName>
</protein>
<reference evidence="7" key="2">
    <citation type="submission" date="2025-08" db="UniProtKB">
        <authorList>
            <consortium name="Ensembl"/>
        </authorList>
    </citation>
    <scope>IDENTIFICATION</scope>
</reference>
<evidence type="ECO:0000256" key="3">
    <source>
        <dbReference type="ARBA" id="ARBA00022833"/>
    </source>
</evidence>
<reference evidence="7 8" key="1">
    <citation type="submission" date="2021-04" db="EMBL/GenBank/DDBJ databases">
        <authorList>
            <consortium name="Wellcome Sanger Institute Data Sharing"/>
        </authorList>
    </citation>
    <scope>NUCLEOTIDE SEQUENCE [LARGE SCALE GENOMIC DNA]</scope>
</reference>
<dbReference type="InterPro" id="IPR051051">
    <property type="entry name" value="E3_ubiq-ligase_TRIM/RNF"/>
</dbReference>
<dbReference type="GeneTree" id="ENSGT00940000154395"/>
<organism evidence="7 8">
    <name type="scientific">Anabas testudineus</name>
    <name type="common">Climbing perch</name>
    <name type="synonym">Anthias testudineus</name>
    <dbReference type="NCBI Taxonomy" id="64144"/>
    <lineage>
        <taxon>Eukaryota</taxon>
        <taxon>Metazoa</taxon>
        <taxon>Chordata</taxon>
        <taxon>Craniata</taxon>
        <taxon>Vertebrata</taxon>
        <taxon>Euteleostomi</taxon>
        <taxon>Actinopterygii</taxon>
        <taxon>Neopterygii</taxon>
        <taxon>Teleostei</taxon>
        <taxon>Neoteleostei</taxon>
        <taxon>Acanthomorphata</taxon>
        <taxon>Anabantaria</taxon>
        <taxon>Anabantiformes</taxon>
        <taxon>Anabantoidei</taxon>
        <taxon>Anabantidae</taxon>
        <taxon>Anabas</taxon>
    </lineage>
</organism>
<keyword evidence="1" id="KW-0479">Metal-binding</keyword>
<evidence type="ECO:0000313" key="7">
    <source>
        <dbReference type="Ensembl" id="ENSATEP00000072146.1"/>
    </source>
</evidence>
<feature type="coiled-coil region" evidence="5">
    <location>
        <begin position="125"/>
        <end position="170"/>
    </location>
</feature>
<keyword evidence="8" id="KW-1185">Reference proteome</keyword>
<dbReference type="Gene3D" id="3.30.40.10">
    <property type="entry name" value="Zinc/RING finger domain, C3HC4 (zinc finger)"/>
    <property type="match status" value="1"/>
</dbReference>
<dbReference type="InterPro" id="IPR001841">
    <property type="entry name" value="Znf_RING"/>
</dbReference>